<gene>
    <name evidence="1" type="ORF">HOLleu_22626</name>
</gene>
<accession>A0A9Q1BXV6</accession>
<reference evidence="1" key="1">
    <citation type="submission" date="2021-10" db="EMBL/GenBank/DDBJ databases">
        <title>Tropical sea cucumber genome reveals ecological adaptation and Cuvierian tubules defense mechanism.</title>
        <authorList>
            <person name="Chen T."/>
        </authorList>
    </citation>
    <scope>NUCLEOTIDE SEQUENCE</scope>
    <source>
        <strain evidence="1">Nanhai2018</strain>
        <tissue evidence="1">Muscle</tissue>
    </source>
</reference>
<evidence type="ECO:0000313" key="2">
    <source>
        <dbReference type="Proteomes" id="UP001152320"/>
    </source>
</evidence>
<name>A0A9Q1BXV6_HOLLE</name>
<dbReference type="PANTHER" id="PTHR47331:SF1">
    <property type="entry name" value="GAG-LIKE PROTEIN"/>
    <property type="match status" value="1"/>
</dbReference>
<sequence length="534" mass="61365">MIEGKQIILLIGVDVPEVFWVLEERRGRRKEPYAIRSILGWTLIGPIKVNEGQSSFHTHYVKHEDTLLERQVKRFWENDMGDLMIDIQERESIEDRRAKSIMEKSFVKVDGHYQMGLPWHHGEPVFPINSPYVEARLRLLKKRFEKDSELYTNYKETIDDYLEKGYAREVPYDSQGVLQGSNDKSSLLRDTGQSENQAKVWYLPHHPVFHPQKPGKVRVVFDCTARFKGTSLNDQLLRGPDFTNNLVGVLSRFIIEPIAMTAEIEAMFHQPEETWPTPPVVLGNDPKLDTDPEVKGTARVRLIEATGPLDEFLLRYSSWSKLLKGVAWILRIRRYLYHRVKGEIESTNSNIGGLDVKDIREAERGVVKYVQSQCFQPIIDYLKSQSKGVYKRCKFKTIRKLNPILIDGVLRVGGRLENAPLADDVKHPIILPSMHHVTDLVIEHHHLLVGHSGAGSTWSSLREKYWGGVSVRRVIASHMGGVWERVIRSVRKILKNLRGEQIVNDEVLLTVMAEVESILNSRPLTQLSLDPRDI</sequence>
<dbReference type="EMBL" id="JAIZAY010000010">
    <property type="protein sequence ID" value="KAJ8035403.1"/>
    <property type="molecule type" value="Genomic_DNA"/>
</dbReference>
<evidence type="ECO:0000313" key="1">
    <source>
        <dbReference type="EMBL" id="KAJ8035403.1"/>
    </source>
</evidence>
<comment type="caution">
    <text evidence="1">The sequence shown here is derived from an EMBL/GenBank/DDBJ whole genome shotgun (WGS) entry which is preliminary data.</text>
</comment>
<proteinExistence type="predicted"/>
<organism evidence="1 2">
    <name type="scientific">Holothuria leucospilota</name>
    <name type="common">Black long sea cucumber</name>
    <name type="synonym">Mertensiothuria leucospilota</name>
    <dbReference type="NCBI Taxonomy" id="206669"/>
    <lineage>
        <taxon>Eukaryota</taxon>
        <taxon>Metazoa</taxon>
        <taxon>Echinodermata</taxon>
        <taxon>Eleutherozoa</taxon>
        <taxon>Echinozoa</taxon>
        <taxon>Holothuroidea</taxon>
        <taxon>Aspidochirotacea</taxon>
        <taxon>Aspidochirotida</taxon>
        <taxon>Holothuriidae</taxon>
        <taxon>Holothuria</taxon>
    </lineage>
</organism>
<dbReference type="AlphaFoldDB" id="A0A9Q1BXV6"/>
<evidence type="ECO:0008006" key="3">
    <source>
        <dbReference type="Google" id="ProtNLM"/>
    </source>
</evidence>
<dbReference type="PANTHER" id="PTHR47331">
    <property type="entry name" value="PHD-TYPE DOMAIN-CONTAINING PROTEIN"/>
    <property type="match status" value="1"/>
</dbReference>
<keyword evidence="2" id="KW-1185">Reference proteome</keyword>
<dbReference type="OrthoDB" id="5984724at2759"/>
<protein>
    <recommendedName>
        <fullName evidence="3">Integrase zinc-binding domain-containing protein</fullName>
    </recommendedName>
</protein>
<dbReference type="Proteomes" id="UP001152320">
    <property type="component" value="Chromosome 10"/>
</dbReference>